<keyword evidence="4 7" id="KW-0812">Transmembrane</keyword>
<keyword evidence="3" id="KW-1003">Cell membrane</keyword>
<feature type="transmembrane region" description="Helical" evidence="7">
    <location>
        <begin position="246"/>
        <end position="266"/>
    </location>
</feature>
<name>A0A1Q8CK80_9PSEU</name>
<accession>A0A1Q8CK80</accession>
<feature type="transmembrane region" description="Helical" evidence="7">
    <location>
        <begin position="37"/>
        <end position="63"/>
    </location>
</feature>
<dbReference type="Gene3D" id="1.20.1250.20">
    <property type="entry name" value="MFS general substrate transporter like domains"/>
    <property type="match status" value="1"/>
</dbReference>
<feature type="transmembrane region" description="Helical" evidence="7">
    <location>
        <begin position="212"/>
        <end position="234"/>
    </location>
</feature>
<protein>
    <recommendedName>
        <fullName evidence="10">MFS transporter</fullName>
    </recommendedName>
</protein>
<feature type="transmembrane region" description="Helical" evidence="7">
    <location>
        <begin position="278"/>
        <end position="295"/>
    </location>
</feature>
<evidence type="ECO:0000256" key="7">
    <source>
        <dbReference type="SAM" id="Phobius"/>
    </source>
</evidence>
<dbReference type="STRING" id="1912961.BU204_25440"/>
<evidence type="ECO:0000313" key="9">
    <source>
        <dbReference type="Proteomes" id="UP000185596"/>
    </source>
</evidence>
<evidence type="ECO:0000256" key="5">
    <source>
        <dbReference type="ARBA" id="ARBA00022989"/>
    </source>
</evidence>
<dbReference type="Proteomes" id="UP000185596">
    <property type="component" value="Unassembled WGS sequence"/>
</dbReference>
<keyword evidence="2" id="KW-0813">Transport</keyword>
<reference evidence="8 9" key="1">
    <citation type="submission" date="2016-12" db="EMBL/GenBank/DDBJ databases">
        <title>The draft genome sequence of Actinophytocola sp. 11-183.</title>
        <authorList>
            <person name="Wang W."/>
            <person name="Yuan L."/>
        </authorList>
    </citation>
    <scope>NUCLEOTIDE SEQUENCE [LARGE SCALE GENOMIC DNA]</scope>
    <source>
        <strain evidence="8 9">11-183</strain>
    </source>
</reference>
<dbReference type="SUPFAM" id="SSF103473">
    <property type="entry name" value="MFS general substrate transporter"/>
    <property type="match status" value="1"/>
</dbReference>
<evidence type="ECO:0000256" key="3">
    <source>
        <dbReference type="ARBA" id="ARBA00022475"/>
    </source>
</evidence>
<comment type="caution">
    <text evidence="8">The sequence shown here is derived from an EMBL/GenBank/DDBJ whole genome shotgun (WGS) entry which is preliminary data.</text>
</comment>
<dbReference type="PANTHER" id="PTHR23513:SF6">
    <property type="entry name" value="MAJOR FACILITATOR SUPERFAMILY ASSOCIATED DOMAIN-CONTAINING PROTEIN"/>
    <property type="match status" value="1"/>
</dbReference>
<evidence type="ECO:0000256" key="2">
    <source>
        <dbReference type="ARBA" id="ARBA00022448"/>
    </source>
</evidence>
<evidence type="ECO:0008006" key="10">
    <source>
        <dbReference type="Google" id="ProtNLM"/>
    </source>
</evidence>
<evidence type="ECO:0000256" key="1">
    <source>
        <dbReference type="ARBA" id="ARBA00004651"/>
    </source>
</evidence>
<keyword evidence="6 7" id="KW-0472">Membrane</keyword>
<keyword evidence="5 7" id="KW-1133">Transmembrane helix</keyword>
<dbReference type="GO" id="GO:0005886">
    <property type="term" value="C:plasma membrane"/>
    <property type="evidence" value="ECO:0007669"/>
    <property type="project" value="UniProtKB-SubCell"/>
</dbReference>
<dbReference type="AlphaFoldDB" id="A0A1Q8CK80"/>
<proteinExistence type="predicted"/>
<dbReference type="RefSeq" id="WP_075128273.1">
    <property type="nucleotide sequence ID" value="NZ_MSIE01000049.1"/>
</dbReference>
<dbReference type="Pfam" id="PF05977">
    <property type="entry name" value="MFS_3"/>
    <property type="match status" value="1"/>
</dbReference>
<feature type="transmembrane region" description="Helical" evidence="7">
    <location>
        <begin position="365"/>
        <end position="381"/>
    </location>
</feature>
<dbReference type="EMBL" id="MSIE01000049">
    <property type="protein sequence ID" value="OLF14756.1"/>
    <property type="molecule type" value="Genomic_DNA"/>
</dbReference>
<sequence length="400" mass="40202">MAEGSFRRLLAATALSDTAQGVFTMASVLTAAGAAGSAWLVAAVTAAATLPWLVLGIPIGMVVDSVSRRWTLAAASLGRAALMLLLGWLLLAGNAPAWLLLAAVFLVGALQVMLETSAEAVLPGIVERTGLTRANGQLAVATRVTNQFVGPAAAGVLFGLSAALPYLISAAACLVAVVLQVAVVPTRTAAPGGPARFGAGIRAIARDPVLRTLVTVSGVTTLANAAFLTALVPYAVAPGPLMLSSAAYGVTVSVIGVGAAVGSLLTARLAALVGRARVLWLSRVGWALLFTSPLVTGGWVFMLLAGAGSILGGMWAVMALTVRQTTVPRELLGQVAGATRSLTYGATPIGAALGGALTAAGGASSVFLSAAAITLLLIVPLRRSLSERRLRAAEDRVSTG</sequence>
<gene>
    <name evidence="8" type="ORF">BU204_25440</name>
</gene>
<dbReference type="CDD" id="cd06173">
    <property type="entry name" value="MFS_MefA_like"/>
    <property type="match status" value="1"/>
</dbReference>
<evidence type="ECO:0000313" key="8">
    <source>
        <dbReference type="EMBL" id="OLF14756.1"/>
    </source>
</evidence>
<keyword evidence="9" id="KW-1185">Reference proteome</keyword>
<comment type="subcellular location">
    <subcellularLocation>
        <location evidence="1">Cell membrane</location>
        <topology evidence="1">Multi-pass membrane protein</topology>
    </subcellularLocation>
</comment>
<dbReference type="PANTHER" id="PTHR23513">
    <property type="entry name" value="INTEGRAL MEMBRANE EFFLUX PROTEIN-RELATED"/>
    <property type="match status" value="1"/>
</dbReference>
<organism evidence="8 9">
    <name type="scientific">Actinophytocola xanthii</name>
    <dbReference type="NCBI Taxonomy" id="1912961"/>
    <lineage>
        <taxon>Bacteria</taxon>
        <taxon>Bacillati</taxon>
        <taxon>Actinomycetota</taxon>
        <taxon>Actinomycetes</taxon>
        <taxon>Pseudonocardiales</taxon>
        <taxon>Pseudonocardiaceae</taxon>
    </lineage>
</organism>
<dbReference type="OrthoDB" id="3614342at2"/>
<dbReference type="InterPro" id="IPR010290">
    <property type="entry name" value="TM_effector"/>
</dbReference>
<evidence type="ECO:0000256" key="6">
    <source>
        <dbReference type="ARBA" id="ARBA00023136"/>
    </source>
</evidence>
<dbReference type="InterPro" id="IPR036259">
    <property type="entry name" value="MFS_trans_sf"/>
</dbReference>
<evidence type="ECO:0000256" key="4">
    <source>
        <dbReference type="ARBA" id="ARBA00022692"/>
    </source>
</evidence>